<keyword evidence="4" id="KW-1185">Reference proteome</keyword>
<dbReference type="InterPro" id="IPR029052">
    <property type="entry name" value="Metallo-depent_PP-like"/>
</dbReference>
<dbReference type="InterPro" id="IPR004843">
    <property type="entry name" value="Calcineurin-like_PHP"/>
</dbReference>
<comment type="caution">
    <text evidence="3">The sequence shown here is derived from an EMBL/GenBank/DDBJ whole genome shotgun (WGS) entry which is preliminary data.</text>
</comment>
<dbReference type="OrthoDB" id="9773856at2"/>
<dbReference type="SUPFAM" id="SSF56300">
    <property type="entry name" value="Metallo-dependent phosphatases"/>
    <property type="match status" value="1"/>
</dbReference>
<dbReference type="Gene3D" id="3.60.21.10">
    <property type="match status" value="1"/>
</dbReference>
<keyword evidence="3" id="KW-0269">Exonuclease</keyword>
<dbReference type="EMBL" id="BEXT01000001">
    <property type="protein sequence ID" value="GBC61369.1"/>
    <property type="molecule type" value="Genomic_DNA"/>
</dbReference>
<dbReference type="RefSeq" id="WP_124328670.1">
    <property type="nucleotide sequence ID" value="NZ_BEXT01000001.1"/>
</dbReference>
<sequence>MFTFLHAADIHLDSPLRHLSQYEGAPVEALRGATRAAFQNLVDLALSEPADFVLIAGDVYDGDWKDYNTGLWFVSRMTQLERAGIPVFLVAGNHDAASRMSKTLRMPANVHTFPANQPDTVRLDRFQVAIHGQSFAAPAVKKNLAAKYPPPVPGYFNIGLLHTCATGREGHLPYAPCETADLAAKGYDYWALGHVHQREVLSEDPQIVFPGNLQGRHIRETGPKGCMAVAVNGHGQVRPDFRPLDVIRWAQAEIDITGAEDGYAVLDILCDRMEGLLEENGGRPLAVRVILTGHSPAHDVLAASPGHWISQIRAAALDACSGQIWVEKVKIRSRPPGRSEKISDGPVGEILEIFDAVRSDPALLDLLEKSLNDLSRKLPRELRDGDDGPDPANREWLAGMVESVRPMLLGRLLSEGGEK</sequence>
<dbReference type="PANTHER" id="PTHR30337:SF7">
    <property type="entry name" value="PHOSPHOESTERASE"/>
    <property type="match status" value="1"/>
</dbReference>
<evidence type="ECO:0000256" key="1">
    <source>
        <dbReference type="ARBA" id="ARBA00022801"/>
    </source>
</evidence>
<accession>A0A401FWQ1</accession>
<name>A0A401FWQ1_9BACT</name>
<dbReference type="Pfam" id="PF00149">
    <property type="entry name" value="Metallophos"/>
    <property type="match status" value="1"/>
</dbReference>
<organism evidence="3 4">
    <name type="scientific">Desulfonema ishimotonii</name>
    <dbReference type="NCBI Taxonomy" id="45657"/>
    <lineage>
        <taxon>Bacteria</taxon>
        <taxon>Pseudomonadati</taxon>
        <taxon>Thermodesulfobacteriota</taxon>
        <taxon>Desulfobacteria</taxon>
        <taxon>Desulfobacterales</taxon>
        <taxon>Desulfococcaceae</taxon>
        <taxon>Desulfonema</taxon>
    </lineage>
</organism>
<reference evidence="4" key="2">
    <citation type="submission" date="2019-01" db="EMBL/GenBank/DDBJ databases">
        <title>Genome sequence of Desulfonema ishimotonii strain Tokyo 01.</title>
        <authorList>
            <person name="Fukui M."/>
        </authorList>
    </citation>
    <scope>NUCLEOTIDE SEQUENCE [LARGE SCALE GENOMIC DNA]</scope>
    <source>
        <strain evidence="4">Tokyo 01</strain>
    </source>
</reference>
<evidence type="ECO:0000313" key="3">
    <source>
        <dbReference type="EMBL" id="GBC61369.1"/>
    </source>
</evidence>
<dbReference type="PIRSF" id="PIRSF033091">
    <property type="entry name" value="Pesterase_YhaO"/>
    <property type="match status" value="1"/>
</dbReference>
<evidence type="ECO:0000313" key="4">
    <source>
        <dbReference type="Proteomes" id="UP000288096"/>
    </source>
</evidence>
<dbReference type="AlphaFoldDB" id="A0A401FWQ1"/>
<dbReference type="GO" id="GO:0004527">
    <property type="term" value="F:exonuclease activity"/>
    <property type="evidence" value="ECO:0007669"/>
    <property type="project" value="UniProtKB-KW"/>
</dbReference>
<dbReference type="InterPro" id="IPR050535">
    <property type="entry name" value="DNA_Repair-Maintenance_Comp"/>
</dbReference>
<dbReference type="Proteomes" id="UP000288096">
    <property type="component" value="Unassembled WGS sequence"/>
</dbReference>
<keyword evidence="1" id="KW-0378">Hydrolase</keyword>
<dbReference type="InterPro" id="IPR041796">
    <property type="entry name" value="Mre11_N"/>
</dbReference>
<feature type="domain" description="Calcineurin-like phosphoesterase" evidence="2">
    <location>
        <begin position="3"/>
        <end position="197"/>
    </location>
</feature>
<reference evidence="4" key="1">
    <citation type="submission" date="2017-11" db="EMBL/GenBank/DDBJ databases">
        <authorList>
            <person name="Watanabe M."/>
            <person name="Kojima H."/>
        </authorList>
    </citation>
    <scope>NUCLEOTIDE SEQUENCE [LARGE SCALE GENOMIC DNA]</scope>
    <source>
        <strain evidence="4">Tokyo 01</strain>
    </source>
</reference>
<proteinExistence type="predicted"/>
<dbReference type="InterPro" id="IPR014576">
    <property type="entry name" value="Pesterase_YhaO"/>
</dbReference>
<evidence type="ECO:0000259" key="2">
    <source>
        <dbReference type="Pfam" id="PF00149"/>
    </source>
</evidence>
<keyword evidence="3" id="KW-0540">Nuclease</keyword>
<dbReference type="CDD" id="cd00840">
    <property type="entry name" value="MPP_Mre11_N"/>
    <property type="match status" value="1"/>
</dbReference>
<protein>
    <submittedName>
        <fullName evidence="3">DNA repair exonuclease</fullName>
    </submittedName>
</protein>
<gene>
    <name evidence="3" type="ORF">DENIS_2329</name>
</gene>
<dbReference type="PANTHER" id="PTHR30337">
    <property type="entry name" value="COMPONENT OF ATP-DEPENDENT DSDNA EXONUCLEASE"/>
    <property type="match status" value="1"/>
</dbReference>